<gene>
    <name evidence="1" type="ORF">BBD41_03350</name>
</gene>
<organism evidence="1">
    <name type="scientific">Paenibacillus ihbetae</name>
    <dbReference type="NCBI Taxonomy" id="1870820"/>
    <lineage>
        <taxon>Bacteria</taxon>
        <taxon>Bacillati</taxon>
        <taxon>Bacillota</taxon>
        <taxon>Bacilli</taxon>
        <taxon>Bacillales</taxon>
        <taxon>Paenibacillaceae</taxon>
        <taxon>Paenibacillus</taxon>
    </lineage>
</organism>
<proteinExistence type="predicted"/>
<name>A0A1B2DVG5_9BACL</name>
<protein>
    <submittedName>
        <fullName evidence="1">DNA-binding protein</fullName>
    </submittedName>
</protein>
<keyword evidence="1" id="KW-0238">DNA-binding</keyword>
<dbReference type="GO" id="GO:0003677">
    <property type="term" value="F:DNA binding"/>
    <property type="evidence" value="ECO:0007669"/>
    <property type="project" value="UniProtKB-KW"/>
</dbReference>
<evidence type="ECO:0000313" key="1">
    <source>
        <dbReference type="EMBL" id="ANY71694.1"/>
    </source>
</evidence>
<dbReference type="EMBL" id="CP016809">
    <property type="protein sequence ID" value="ANY71694.1"/>
    <property type="molecule type" value="Genomic_DNA"/>
</dbReference>
<sequence length="70" mass="8250">MYKNLRAEMTRNDVTIGDMAKVLGVRYATVNDKLNGKFRFYYDEASKIKRHFFPNCDLEYLFDSTNQNTA</sequence>
<dbReference type="SUPFAM" id="SSF47413">
    <property type="entry name" value="lambda repressor-like DNA-binding domains"/>
    <property type="match status" value="1"/>
</dbReference>
<accession>A0A1B2DVG5</accession>
<dbReference type="InterPro" id="IPR001387">
    <property type="entry name" value="Cro/C1-type_HTH"/>
</dbReference>
<dbReference type="KEGG" id="pib:BBD41_03350"/>
<reference evidence="1" key="1">
    <citation type="submission" date="2016-08" db="EMBL/GenBank/DDBJ databases">
        <title>Complete Genome Seqeunce of Paenibacillus sp. nov. IHBB 9852 from high altitute lake of Indian trans-Himalayas.</title>
        <authorList>
            <person name="Kiran S."/>
            <person name="Swarnkar M.K."/>
            <person name="Rana A."/>
            <person name="Tewari R."/>
            <person name="Gulati A."/>
        </authorList>
    </citation>
    <scope>NUCLEOTIDE SEQUENCE [LARGE SCALE GENOMIC DNA]</scope>
    <source>
        <strain evidence="1">IHBB 9852</strain>
    </source>
</reference>
<dbReference type="InterPro" id="IPR010982">
    <property type="entry name" value="Lambda_DNA-bd_dom_sf"/>
</dbReference>
<dbReference type="CDD" id="cd00093">
    <property type="entry name" value="HTH_XRE"/>
    <property type="match status" value="1"/>
</dbReference>
<dbReference type="AlphaFoldDB" id="A0A1B2DVG5"/>